<feature type="region of interest" description="Disordered" evidence="1">
    <location>
        <begin position="1"/>
        <end position="67"/>
    </location>
</feature>
<dbReference type="EMBL" id="CM008050">
    <property type="protein sequence ID" value="PVH38938.1"/>
    <property type="molecule type" value="Genomic_DNA"/>
</dbReference>
<evidence type="ECO:0000256" key="1">
    <source>
        <dbReference type="SAM" id="MobiDB-lite"/>
    </source>
</evidence>
<evidence type="ECO:0000313" key="2">
    <source>
        <dbReference type="EMBL" id="PVH38938.1"/>
    </source>
</evidence>
<gene>
    <name evidence="2" type="ORF">PAHAL_5G393300</name>
</gene>
<organism evidence="2">
    <name type="scientific">Panicum hallii</name>
    <dbReference type="NCBI Taxonomy" id="206008"/>
    <lineage>
        <taxon>Eukaryota</taxon>
        <taxon>Viridiplantae</taxon>
        <taxon>Streptophyta</taxon>
        <taxon>Embryophyta</taxon>
        <taxon>Tracheophyta</taxon>
        <taxon>Spermatophyta</taxon>
        <taxon>Magnoliopsida</taxon>
        <taxon>Liliopsida</taxon>
        <taxon>Poales</taxon>
        <taxon>Poaceae</taxon>
        <taxon>PACMAD clade</taxon>
        <taxon>Panicoideae</taxon>
        <taxon>Panicodae</taxon>
        <taxon>Paniceae</taxon>
        <taxon>Panicinae</taxon>
        <taxon>Panicum</taxon>
        <taxon>Panicum sect. Panicum</taxon>
    </lineage>
</organism>
<reference evidence="2" key="1">
    <citation type="submission" date="2018-04" db="EMBL/GenBank/DDBJ databases">
        <title>WGS assembly of Panicum hallii.</title>
        <authorList>
            <person name="Lovell J."/>
            <person name="Jenkins J."/>
            <person name="Lowry D."/>
            <person name="Mamidi S."/>
            <person name="Sreedasyam A."/>
            <person name="Weng X."/>
            <person name="Barry K."/>
            <person name="Bonette J."/>
            <person name="Campitelli B."/>
            <person name="Daum C."/>
            <person name="Gordon S."/>
            <person name="Gould B."/>
            <person name="Lipzen A."/>
            <person name="Macqueen A."/>
            <person name="Palacio-Mejia J."/>
            <person name="Plott C."/>
            <person name="Shakirov E."/>
            <person name="Shu S."/>
            <person name="Yoshinaga Y."/>
            <person name="Zane M."/>
            <person name="Rokhsar D."/>
            <person name="Grimwood J."/>
            <person name="Schmutz J."/>
            <person name="Juenger T."/>
        </authorList>
    </citation>
    <scope>NUCLEOTIDE SEQUENCE [LARGE SCALE GENOMIC DNA]</scope>
    <source>
        <strain evidence="2">FIL2</strain>
    </source>
</reference>
<proteinExistence type="predicted"/>
<dbReference type="AlphaFoldDB" id="A0A2T8IMQ0"/>
<name>A0A2T8IMQ0_9POAL</name>
<accession>A0A2T8IMQ0</accession>
<dbReference type="Gramene" id="PVH38938">
    <property type="protein sequence ID" value="PVH38938"/>
    <property type="gene ID" value="PAHAL_5G393300"/>
</dbReference>
<dbReference type="Proteomes" id="UP000243499">
    <property type="component" value="Chromosome 5"/>
</dbReference>
<sequence length="86" mass="9085">MLLPGGKGPRPPALRASGESSGGWQLSEPASRRVPIVTSRTLAGTHAKRRRFSRAPAPPSSIPSSNARTAVLLRSVGNSSCPLFFY</sequence>
<protein>
    <submittedName>
        <fullName evidence="2">Uncharacterized protein</fullName>
    </submittedName>
</protein>